<dbReference type="GO" id="GO:0016491">
    <property type="term" value="F:oxidoreductase activity"/>
    <property type="evidence" value="ECO:0007669"/>
    <property type="project" value="UniProtKB-KW"/>
</dbReference>
<evidence type="ECO:0000313" key="5">
    <source>
        <dbReference type="Proteomes" id="UP001152049"/>
    </source>
</evidence>
<name>A0A9W8RTV6_9HYPO</name>
<sequence length="305" mass="33910">MSSPFKNILIVGATGSIGSIVLQALVNEPSFTVTALQRSSSQGKLPSNVRVVTIDDSYPSEALISAFSDQDAIINCMTSLAVNDQLRFVDAAVTAKVRRYVASEYGLNNNKPEARALNSVFREKGEVQDYLRSKESKGLEWMAIACGMWLKWSALHDFLGMHIKEKKFVFWDDGNGWFSTTTEENTALALVNSLTKKWEETKNRVVWLSDFAITQNTLFEAIQRISGQEFTVERVNTNRFIKEKQAAVEAGDNYAIYALIETGFVTGRFGGHLEKEGTIMNEVLGLPKKNFDDVVKAAIEAVDKA</sequence>
<dbReference type="Gene3D" id="3.40.50.720">
    <property type="entry name" value="NAD(P)-binding Rossmann-like Domain"/>
    <property type="match status" value="1"/>
</dbReference>
<dbReference type="Gene3D" id="3.90.25.10">
    <property type="entry name" value="UDP-galactose 4-epimerase, domain 1"/>
    <property type="match status" value="1"/>
</dbReference>
<dbReference type="PANTHER" id="PTHR47706">
    <property type="entry name" value="NMRA-LIKE FAMILY PROTEIN"/>
    <property type="match status" value="1"/>
</dbReference>
<keyword evidence="1" id="KW-0521">NADP</keyword>
<protein>
    <recommendedName>
        <fullName evidence="3">NmrA-like domain-containing protein</fullName>
    </recommendedName>
</protein>
<dbReference type="Pfam" id="PF05368">
    <property type="entry name" value="NmrA"/>
    <property type="match status" value="1"/>
</dbReference>
<dbReference type="InterPro" id="IPR008030">
    <property type="entry name" value="NmrA-like"/>
</dbReference>
<keyword evidence="2" id="KW-0560">Oxidoreductase</keyword>
<reference evidence="4" key="1">
    <citation type="submission" date="2022-09" db="EMBL/GenBank/DDBJ databases">
        <title>Fusarium specimens isolated from Avocado Roots.</title>
        <authorList>
            <person name="Stajich J."/>
            <person name="Roper C."/>
            <person name="Heimlech-Rivalta G."/>
        </authorList>
    </citation>
    <scope>NUCLEOTIDE SEQUENCE</scope>
    <source>
        <strain evidence="4">CF00136</strain>
    </source>
</reference>
<dbReference type="InterPro" id="IPR045312">
    <property type="entry name" value="PCBER-like"/>
</dbReference>
<dbReference type="PANTHER" id="PTHR47706:SF9">
    <property type="entry name" value="NMRA-LIKE DOMAIN-CONTAINING PROTEIN-RELATED"/>
    <property type="match status" value="1"/>
</dbReference>
<organism evidence="4 5">
    <name type="scientific">Fusarium torreyae</name>
    <dbReference type="NCBI Taxonomy" id="1237075"/>
    <lineage>
        <taxon>Eukaryota</taxon>
        <taxon>Fungi</taxon>
        <taxon>Dikarya</taxon>
        <taxon>Ascomycota</taxon>
        <taxon>Pezizomycotina</taxon>
        <taxon>Sordariomycetes</taxon>
        <taxon>Hypocreomycetidae</taxon>
        <taxon>Hypocreales</taxon>
        <taxon>Nectriaceae</taxon>
        <taxon>Fusarium</taxon>
    </lineage>
</organism>
<keyword evidence="5" id="KW-1185">Reference proteome</keyword>
<comment type="caution">
    <text evidence="4">The sequence shown here is derived from an EMBL/GenBank/DDBJ whole genome shotgun (WGS) entry which is preliminary data.</text>
</comment>
<proteinExistence type="predicted"/>
<dbReference type="CDD" id="cd05259">
    <property type="entry name" value="PCBER_SDR_a"/>
    <property type="match status" value="1"/>
</dbReference>
<evidence type="ECO:0000256" key="2">
    <source>
        <dbReference type="ARBA" id="ARBA00023002"/>
    </source>
</evidence>
<dbReference type="InterPro" id="IPR036291">
    <property type="entry name" value="NAD(P)-bd_dom_sf"/>
</dbReference>
<feature type="domain" description="NmrA-like" evidence="3">
    <location>
        <begin position="6"/>
        <end position="241"/>
    </location>
</feature>
<dbReference type="SUPFAM" id="SSF51735">
    <property type="entry name" value="NAD(P)-binding Rossmann-fold domains"/>
    <property type="match status" value="1"/>
</dbReference>
<dbReference type="OrthoDB" id="9974981at2759"/>
<accession>A0A9W8RTV6</accession>
<dbReference type="Proteomes" id="UP001152049">
    <property type="component" value="Unassembled WGS sequence"/>
</dbReference>
<dbReference type="AlphaFoldDB" id="A0A9W8RTV6"/>
<evidence type="ECO:0000313" key="4">
    <source>
        <dbReference type="EMBL" id="KAJ4256019.1"/>
    </source>
</evidence>
<dbReference type="EMBL" id="JAOQAZ010000019">
    <property type="protein sequence ID" value="KAJ4256019.1"/>
    <property type="molecule type" value="Genomic_DNA"/>
</dbReference>
<evidence type="ECO:0000259" key="3">
    <source>
        <dbReference type="Pfam" id="PF05368"/>
    </source>
</evidence>
<dbReference type="InterPro" id="IPR051609">
    <property type="entry name" value="NmrA/Isoflavone_reductase-like"/>
</dbReference>
<evidence type="ECO:0000256" key="1">
    <source>
        <dbReference type="ARBA" id="ARBA00022857"/>
    </source>
</evidence>
<gene>
    <name evidence="4" type="ORF">NW762_009093</name>
</gene>